<keyword evidence="1" id="KW-0812">Transmembrane</keyword>
<evidence type="ECO:0000313" key="2">
    <source>
        <dbReference type="EMBL" id="TWI80131.1"/>
    </source>
</evidence>
<dbReference type="Pfam" id="PF01663">
    <property type="entry name" value="Phosphodiest"/>
    <property type="match status" value="2"/>
</dbReference>
<dbReference type="PANTHER" id="PTHR10151">
    <property type="entry name" value="ECTONUCLEOTIDE PYROPHOSPHATASE/PHOSPHODIESTERASE"/>
    <property type="match status" value="1"/>
</dbReference>
<organism evidence="2 3">
    <name type="scientific">Lacibacter cauensis</name>
    <dbReference type="NCBI Taxonomy" id="510947"/>
    <lineage>
        <taxon>Bacteria</taxon>
        <taxon>Pseudomonadati</taxon>
        <taxon>Bacteroidota</taxon>
        <taxon>Chitinophagia</taxon>
        <taxon>Chitinophagales</taxon>
        <taxon>Chitinophagaceae</taxon>
        <taxon>Lacibacter</taxon>
    </lineage>
</organism>
<evidence type="ECO:0000313" key="3">
    <source>
        <dbReference type="Proteomes" id="UP000316167"/>
    </source>
</evidence>
<dbReference type="OrthoDB" id="9779418at2"/>
<keyword evidence="3" id="KW-1185">Reference proteome</keyword>
<dbReference type="EMBL" id="VLLE01000005">
    <property type="protein sequence ID" value="TWI80131.1"/>
    <property type="molecule type" value="Genomic_DNA"/>
</dbReference>
<dbReference type="InterPro" id="IPR017850">
    <property type="entry name" value="Alkaline_phosphatase_core_sf"/>
</dbReference>
<feature type="transmembrane region" description="Helical" evidence="1">
    <location>
        <begin position="12"/>
        <end position="34"/>
    </location>
</feature>
<dbReference type="PANTHER" id="PTHR10151:SF120">
    <property type="entry name" value="BIS(5'-ADENOSYL)-TRIPHOSPHATASE"/>
    <property type="match status" value="1"/>
</dbReference>
<dbReference type="RefSeq" id="WP_144886979.1">
    <property type="nucleotide sequence ID" value="NZ_VLLE01000005.1"/>
</dbReference>
<dbReference type="Proteomes" id="UP000316167">
    <property type="component" value="Unassembled WGS sequence"/>
</dbReference>
<keyword evidence="1" id="KW-1133">Transmembrane helix</keyword>
<gene>
    <name evidence="2" type="ORF">IQ13_2800</name>
</gene>
<dbReference type="SUPFAM" id="SSF53649">
    <property type="entry name" value="Alkaline phosphatase-like"/>
    <property type="match status" value="1"/>
</dbReference>
<reference evidence="2 3" key="1">
    <citation type="journal article" date="2015" name="Stand. Genomic Sci.">
        <title>Genomic Encyclopedia of Bacterial and Archaeal Type Strains, Phase III: the genomes of soil and plant-associated and newly described type strains.</title>
        <authorList>
            <person name="Whitman W.B."/>
            <person name="Woyke T."/>
            <person name="Klenk H.P."/>
            <person name="Zhou Y."/>
            <person name="Lilburn T.G."/>
            <person name="Beck B.J."/>
            <person name="De Vos P."/>
            <person name="Vandamme P."/>
            <person name="Eisen J.A."/>
            <person name="Garrity G."/>
            <person name="Hugenholtz P."/>
            <person name="Kyrpides N.C."/>
        </authorList>
    </citation>
    <scope>NUCLEOTIDE SEQUENCE [LARGE SCALE GENOMIC DNA]</scope>
    <source>
        <strain evidence="2 3">CGMCC 1.7271</strain>
    </source>
</reference>
<dbReference type="GO" id="GO:0016787">
    <property type="term" value="F:hydrolase activity"/>
    <property type="evidence" value="ECO:0007669"/>
    <property type="project" value="UniProtKB-ARBA"/>
</dbReference>
<comment type="caution">
    <text evidence="2">The sequence shown here is derived from an EMBL/GenBank/DDBJ whole genome shotgun (WGS) entry which is preliminary data.</text>
</comment>
<dbReference type="Gene3D" id="3.40.720.10">
    <property type="entry name" value="Alkaline Phosphatase, subunit A"/>
    <property type="match status" value="2"/>
</dbReference>
<dbReference type="InterPro" id="IPR002591">
    <property type="entry name" value="Phosphodiest/P_Trfase"/>
</dbReference>
<name>A0A562SFI1_9BACT</name>
<dbReference type="AlphaFoldDB" id="A0A562SFI1"/>
<accession>A0A562SFI1</accession>
<protein>
    <submittedName>
        <fullName evidence="2">Type I phosphodiesterase/nucleotide pyrophosphatase</fullName>
    </submittedName>
</protein>
<proteinExistence type="predicted"/>
<sequence>MNKQSLSFQQYGVFKSCFVWYLFQFQFMILLFLLNGMPLFGQQQKAKVVMISIDGTPDYLVDHYLKNGVLPQNGAFAKMKKYGAYAETMFPVNVASTGPSHISIFTGASPAKTGIVGNSFRRFDQPWEAPSLSAFRQPLKAETIFQAAMRQGKKVVVLGGVGVDHLGPERRTDFMHMYPSISGPSLVLDLVPDGNQKNMNGKYFQQLTTTATSPSAAIYELSNNVKLPLYIFQSDTAENVANILYPIPQVIIDQDADLSNGYNAIINGHSWTTMIICYQGKQYASSFRLIDTYSKENRIRLFMSAPAEVFGYPASFFQHIEKECGVWPGEPENRKQTSGLISEEIWFEQVDRLAAYSRDLILASMQTNQWDLLFGYFSTLDDLQHRYTLTDPRQLDYTADSGSRPQLYASFIEQYFQKIDRYLLQIMNAAPMGTNFVVFSDHGMIPVHTTLLLGNFLERSGFSVTGQMVKSLSSGNSAHIYLNNSLLAPAVKADYLNRLSKHLLALKDSLTGEPIFELVATSSMQKELGIYHPEYAGDLFVSCRKGYSLSDKVLQDVPVFVKNSFDPALFATQNQAVRNFLINGTMNETGRGVHGNLASVREGQSIFYAIGPNIPRGNLGDVNSLQIAASVADILSIDPPFEVEMMTVFQKGKQKRSKRLTTKIKK</sequence>
<keyword evidence="1" id="KW-0472">Membrane</keyword>
<evidence type="ECO:0000256" key="1">
    <source>
        <dbReference type="SAM" id="Phobius"/>
    </source>
</evidence>